<dbReference type="GO" id="GO:0032259">
    <property type="term" value="P:methylation"/>
    <property type="evidence" value="ECO:0007669"/>
    <property type="project" value="UniProtKB-KW"/>
</dbReference>
<accession>A0A0F9MMI5</accession>
<organism evidence="5">
    <name type="scientific">marine sediment metagenome</name>
    <dbReference type="NCBI Taxonomy" id="412755"/>
    <lineage>
        <taxon>unclassified sequences</taxon>
        <taxon>metagenomes</taxon>
        <taxon>ecological metagenomes</taxon>
    </lineage>
</organism>
<dbReference type="InterPro" id="IPR029063">
    <property type="entry name" value="SAM-dependent_MTases_sf"/>
</dbReference>
<reference evidence="5" key="1">
    <citation type="journal article" date="2015" name="Nature">
        <title>Complex archaea that bridge the gap between prokaryotes and eukaryotes.</title>
        <authorList>
            <person name="Spang A."/>
            <person name="Saw J.H."/>
            <person name="Jorgensen S.L."/>
            <person name="Zaremba-Niedzwiedzka K."/>
            <person name="Martijn J."/>
            <person name="Lind A.E."/>
            <person name="van Eijk R."/>
            <person name="Schleper C."/>
            <person name="Guy L."/>
            <person name="Ettema T.J."/>
        </authorList>
    </citation>
    <scope>NUCLEOTIDE SEQUENCE</scope>
</reference>
<gene>
    <name evidence="5" type="ORF">LCGC14_1441310</name>
</gene>
<dbReference type="Pfam" id="PF01555">
    <property type="entry name" value="N6_N4_Mtase"/>
    <property type="match status" value="1"/>
</dbReference>
<evidence type="ECO:0000313" key="5">
    <source>
        <dbReference type="EMBL" id="KKM70372.1"/>
    </source>
</evidence>
<proteinExistence type="inferred from homology"/>
<name>A0A0F9MMI5_9ZZZZ</name>
<evidence type="ECO:0000259" key="4">
    <source>
        <dbReference type="Pfam" id="PF01555"/>
    </source>
</evidence>
<dbReference type="SUPFAM" id="SSF53335">
    <property type="entry name" value="S-adenosyl-L-methionine-dependent methyltransferases"/>
    <property type="match status" value="1"/>
</dbReference>
<comment type="similarity">
    <text evidence="1">Belongs to the N(4)/N(6)-methyltransferase family.</text>
</comment>
<dbReference type="InterPro" id="IPR002052">
    <property type="entry name" value="DNA_methylase_N6_adenine_CS"/>
</dbReference>
<dbReference type="PROSITE" id="PS00092">
    <property type="entry name" value="N6_MTASE"/>
    <property type="match status" value="1"/>
</dbReference>
<keyword evidence="3" id="KW-0808">Transferase</keyword>
<keyword evidence="2" id="KW-0489">Methyltransferase</keyword>
<dbReference type="InterPro" id="IPR002941">
    <property type="entry name" value="DNA_methylase_N4/N6"/>
</dbReference>
<dbReference type="GO" id="GO:0003677">
    <property type="term" value="F:DNA binding"/>
    <property type="evidence" value="ECO:0007669"/>
    <property type="project" value="InterPro"/>
</dbReference>
<feature type="domain" description="DNA methylase N-4/N-6" evidence="4">
    <location>
        <begin position="29"/>
        <end position="85"/>
    </location>
</feature>
<dbReference type="GO" id="GO:0008170">
    <property type="term" value="F:N-methyltransferase activity"/>
    <property type="evidence" value="ECO:0007669"/>
    <property type="project" value="InterPro"/>
</dbReference>
<evidence type="ECO:0000256" key="1">
    <source>
        <dbReference type="ARBA" id="ARBA00006594"/>
    </source>
</evidence>
<feature type="non-terminal residue" evidence="5">
    <location>
        <position position="89"/>
    </location>
</feature>
<dbReference type="EMBL" id="LAZR01009828">
    <property type="protein sequence ID" value="KKM70372.1"/>
    <property type="molecule type" value="Genomic_DNA"/>
</dbReference>
<dbReference type="AlphaFoldDB" id="A0A0F9MMI5"/>
<dbReference type="Gene3D" id="3.40.50.150">
    <property type="entry name" value="Vaccinia Virus protein VP39"/>
    <property type="match status" value="1"/>
</dbReference>
<sequence>MASPYYQDNYVTIYHGDCRDMSVLDAGSVDVVVTDPPYNSGKNYGKATLDSRPDDEYWDWFTEAFTETDRVLGDGYAYISHSDKGMWTA</sequence>
<evidence type="ECO:0000256" key="3">
    <source>
        <dbReference type="ARBA" id="ARBA00022679"/>
    </source>
</evidence>
<protein>
    <recommendedName>
        <fullName evidence="4">DNA methylase N-4/N-6 domain-containing protein</fullName>
    </recommendedName>
</protein>
<evidence type="ECO:0000256" key="2">
    <source>
        <dbReference type="ARBA" id="ARBA00022603"/>
    </source>
</evidence>
<comment type="caution">
    <text evidence="5">The sequence shown here is derived from an EMBL/GenBank/DDBJ whole genome shotgun (WGS) entry which is preliminary data.</text>
</comment>